<dbReference type="Proteomes" id="UP000295497">
    <property type="component" value="Chromosome"/>
</dbReference>
<dbReference type="AlphaFoldDB" id="A0A4P2R413"/>
<evidence type="ECO:0000313" key="3">
    <source>
        <dbReference type="Proteomes" id="UP000295497"/>
    </source>
</evidence>
<accession>A0A4P2R413</accession>
<protein>
    <submittedName>
        <fullName evidence="2">Uncharacterized protein</fullName>
    </submittedName>
</protein>
<dbReference type="EMBL" id="CP012672">
    <property type="protein sequence ID" value="AUX37814.1"/>
    <property type="molecule type" value="Genomic_DNA"/>
</dbReference>
<evidence type="ECO:0000313" key="2">
    <source>
        <dbReference type="EMBL" id="AUX37814.1"/>
    </source>
</evidence>
<evidence type="ECO:0000256" key="1">
    <source>
        <dbReference type="SAM" id="MobiDB-lite"/>
    </source>
</evidence>
<name>A0A4P2R413_SORCE</name>
<proteinExistence type="predicted"/>
<feature type="region of interest" description="Disordered" evidence="1">
    <location>
        <begin position="186"/>
        <end position="258"/>
    </location>
</feature>
<reference evidence="2 3" key="1">
    <citation type="submission" date="2015-09" db="EMBL/GenBank/DDBJ databases">
        <title>Sorangium comparison.</title>
        <authorList>
            <person name="Zaburannyi N."/>
            <person name="Bunk B."/>
            <person name="Overmann J."/>
            <person name="Mueller R."/>
        </authorList>
    </citation>
    <scope>NUCLEOTIDE SEQUENCE [LARGE SCALE GENOMIC DNA]</scope>
    <source>
        <strain evidence="2 3">So ce836</strain>
    </source>
</reference>
<organism evidence="2 3">
    <name type="scientific">Sorangium cellulosum</name>
    <name type="common">Polyangium cellulosum</name>
    <dbReference type="NCBI Taxonomy" id="56"/>
    <lineage>
        <taxon>Bacteria</taxon>
        <taxon>Pseudomonadati</taxon>
        <taxon>Myxococcota</taxon>
        <taxon>Polyangia</taxon>
        <taxon>Polyangiales</taxon>
        <taxon>Polyangiaceae</taxon>
        <taxon>Sorangium</taxon>
    </lineage>
</organism>
<sequence>MLIRVDYPTRMRLRSFARSSSDTPRNMSSTAANDSLTKKLGLDPIAPCAASANLSTPGLSFVATANESARRIACEYSSGNPSLASSMVAARDLPDLTPSLVELPSGVTICCPSGWPARSSSASRTVTSRRPRAQAATWALIFLPRRRRRAYGTAISGNQFASNFRGPAWPLTTGRSLPRLLRQDPLHRHRRSPRWSHLGPSDGPGSALPKPRSLQRGAAAGNRSINRSGPTPFPSSAHSPGAWTAVDGKAQHQEHRAS</sequence>
<feature type="compositionally biased region" description="Basic and acidic residues" evidence="1">
    <location>
        <begin position="249"/>
        <end position="258"/>
    </location>
</feature>
<gene>
    <name evidence="2" type="ORF">SOCE836_100500</name>
</gene>
<feature type="compositionally biased region" description="Polar residues" evidence="1">
    <location>
        <begin position="223"/>
        <end position="238"/>
    </location>
</feature>